<evidence type="ECO:0000259" key="1">
    <source>
        <dbReference type="Pfam" id="PF13649"/>
    </source>
</evidence>
<dbReference type="GO" id="GO:0008168">
    <property type="term" value="F:methyltransferase activity"/>
    <property type="evidence" value="ECO:0007669"/>
    <property type="project" value="UniProtKB-KW"/>
</dbReference>
<evidence type="ECO:0000313" key="3">
    <source>
        <dbReference type="Proteomes" id="UP000295662"/>
    </source>
</evidence>
<dbReference type="Pfam" id="PF13649">
    <property type="entry name" value="Methyltransf_25"/>
    <property type="match status" value="1"/>
</dbReference>
<dbReference type="InterPro" id="IPR041698">
    <property type="entry name" value="Methyltransf_25"/>
</dbReference>
<accession>A0A4R7SNJ6</accession>
<proteinExistence type="predicted"/>
<organism evidence="2 3">
    <name type="scientific">Prosthecobacter fusiformis</name>
    <dbReference type="NCBI Taxonomy" id="48464"/>
    <lineage>
        <taxon>Bacteria</taxon>
        <taxon>Pseudomonadati</taxon>
        <taxon>Verrucomicrobiota</taxon>
        <taxon>Verrucomicrobiia</taxon>
        <taxon>Verrucomicrobiales</taxon>
        <taxon>Verrucomicrobiaceae</taxon>
        <taxon>Prosthecobacter</taxon>
    </lineage>
</organism>
<dbReference type="AlphaFoldDB" id="A0A4R7SNJ6"/>
<dbReference type="Gene3D" id="3.40.50.150">
    <property type="entry name" value="Vaccinia Virus protein VP39"/>
    <property type="match status" value="1"/>
</dbReference>
<keyword evidence="2" id="KW-0808">Transferase</keyword>
<dbReference type="CDD" id="cd02440">
    <property type="entry name" value="AdoMet_MTases"/>
    <property type="match status" value="1"/>
</dbReference>
<sequence>MPPPYSILTAESPVLSRRESHLLNSFDDLLHDFLSKGGPLPPEYSVLNRAVRHLGDAVRGGSLYQDEVSTYIRDLTQTHLKGTMQAQALERKYGYSGDFEIIDRIYTRHTSQDPDLRLWDLYFHSQAAPVAVRNRKGYFQDLMQAHLDAHIGKGTLAILNVASGPARDVREFFQNHPDAPVYMDCVDMDAHAIEYARKMCAPWSSQISFHHRNVLRFVPTRGYDLAWSAGLFDYLSDRVFIHVLKAMMAVTKPGGEVVIGNFSDYNPSRDYMELLGHWQLIHRSRETLTALAARAGASPDQVKIFWEPEGVNYFMHIRC</sequence>
<comment type="caution">
    <text evidence="2">The sequence shown here is derived from an EMBL/GenBank/DDBJ whole genome shotgun (WGS) entry which is preliminary data.</text>
</comment>
<reference evidence="2 3" key="1">
    <citation type="submission" date="2019-03" db="EMBL/GenBank/DDBJ databases">
        <title>Genomic Encyclopedia of Archaeal and Bacterial Type Strains, Phase II (KMG-II): from individual species to whole genera.</title>
        <authorList>
            <person name="Goeker M."/>
        </authorList>
    </citation>
    <scope>NUCLEOTIDE SEQUENCE [LARGE SCALE GENOMIC DNA]</scope>
    <source>
        <strain evidence="2 3">ATCC 25309</strain>
    </source>
</reference>
<dbReference type="EMBL" id="SOCA01000001">
    <property type="protein sequence ID" value="TDU80742.1"/>
    <property type="molecule type" value="Genomic_DNA"/>
</dbReference>
<dbReference type="GO" id="GO:0032259">
    <property type="term" value="P:methylation"/>
    <property type="evidence" value="ECO:0007669"/>
    <property type="project" value="UniProtKB-KW"/>
</dbReference>
<dbReference type="Proteomes" id="UP000295662">
    <property type="component" value="Unassembled WGS sequence"/>
</dbReference>
<name>A0A4R7SNJ6_9BACT</name>
<keyword evidence="3" id="KW-1185">Reference proteome</keyword>
<dbReference type="InterPro" id="IPR029063">
    <property type="entry name" value="SAM-dependent_MTases_sf"/>
</dbReference>
<dbReference type="OrthoDB" id="9811915at2"/>
<evidence type="ECO:0000313" key="2">
    <source>
        <dbReference type="EMBL" id="TDU80742.1"/>
    </source>
</evidence>
<dbReference type="SUPFAM" id="SSF53335">
    <property type="entry name" value="S-adenosyl-L-methionine-dependent methyltransferases"/>
    <property type="match status" value="1"/>
</dbReference>
<protein>
    <submittedName>
        <fullName evidence="2">Methyltransferase family protein</fullName>
    </submittedName>
</protein>
<dbReference type="RefSeq" id="WP_133792742.1">
    <property type="nucleotide sequence ID" value="NZ_SOCA01000001.1"/>
</dbReference>
<keyword evidence="2" id="KW-0489">Methyltransferase</keyword>
<gene>
    <name evidence="2" type="ORF">EI77_00039</name>
</gene>
<feature type="domain" description="Methyltransferase" evidence="1">
    <location>
        <begin position="158"/>
        <end position="255"/>
    </location>
</feature>